<keyword evidence="11" id="KW-0325">Glycoprotein</keyword>
<dbReference type="InterPro" id="IPR018082">
    <property type="entry name" value="AmbAllergen"/>
</dbReference>
<dbReference type="InterPro" id="IPR012334">
    <property type="entry name" value="Pectin_lyas_fold"/>
</dbReference>
<reference evidence="16" key="2">
    <citation type="submission" date="2017-02" db="EMBL/GenBank/DDBJ databases">
        <title>Sunflower complete genome.</title>
        <authorList>
            <person name="Langlade N."/>
            <person name="Munos S."/>
        </authorList>
    </citation>
    <scope>NUCLEOTIDE SEQUENCE [LARGE SCALE GENOMIC DNA]</scope>
    <source>
        <tissue evidence="16">Leaves</tissue>
    </source>
</reference>
<dbReference type="Gramene" id="mRNA:HanXRQr2_Chr17g0795751">
    <property type="protein sequence ID" value="mRNA:HanXRQr2_Chr17g0795751"/>
    <property type="gene ID" value="HanXRQr2_Chr17g0795751"/>
</dbReference>
<dbReference type="GO" id="GO:0045490">
    <property type="term" value="P:pectin catabolic process"/>
    <property type="evidence" value="ECO:0007669"/>
    <property type="project" value="UniProtKB-UniPathway"/>
</dbReference>
<dbReference type="Gene3D" id="2.160.20.10">
    <property type="entry name" value="Single-stranded right-handed beta-helix, Pectin lyase-like"/>
    <property type="match status" value="1"/>
</dbReference>
<comment type="cofactor">
    <cofactor evidence="13">
        <name>Ca(2+)</name>
        <dbReference type="ChEBI" id="CHEBI:29108"/>
    </cofactor>
    <text evidence="13">Binds 1 Ca(2+) ion. Required for its activity.</text>
</comment>
<dbReference type="Pfam" id="PF00544">
    <property type="entry name" value="Pectate_lyase_4"/>
    <property type="match status" value="1"/>
</dbReference>
<evidence type="ECO:0000256" key="2">
    <source>
        <dbReference type="ARBA" id="ARBA00002799"/>
    </source>
</evidence>
<dbReference type="GO" id="GO:0030570">
    <property type="term" value="F:pectate lyase activity"/>
    <property type="evidence" value="ECO:0000318"/>
    <property type="project" value="GO_Central"/>
</dbReference>
<dbReference type="EMBL" id="MNCJ02000332">
    <property type="protein sequence ID" value="KAF5754837.1"/>
    <property type="molecule type" value="Genomic_DNA"/>
</dbReference>
<accession>A0A251RN28</accession>
<evidence type="ECO:0000256" key="3">
    <source>
        <dbReference type="ARBA" id="ARBA00005220"/>
    </source>
</evidence>
<keyword evidence="10" id="KW-1015">Disulfide bond</keyword>
<dbReference type="EMBL" id="CM007906">
    <property type="protein sequence ID" value="OTF85893.1"/>
    <property type="molecule type" value="Genomic_DNA"/>
</dbReference>
<evidence type="ECO:0000256" key="13">
    <source>
        <dbReference type="RuleBase" id="RU361123"/>
    </source>
</evidence>
<dbReference type="InterPro" id="IPR011050">
    <property type="entry name" value="Pectin_lyase_fold/virulence"/>
</dbReference>
<evidence type="ECO:0000256" key="5">
    <source>
        <dbReference type="ARBA" id="ARBA00011245"/>
    </source>
</evidence>
<dbReference type="SMART" id="SM00656">
    <property type="entry name" value="Amb_all"/>
    <property type="match status" value="1"/>
</dbReference>
<comment type="catalytic activity">
    <reaction evidence="1 13">
        <text>Eliminative cleavage of (1-&gt;4)-alpha-D-galacturonan to give oligosaccharides with 4-deoxy-alpha-D-galact-4-enuronosyl groups at their non-reducing ends.</text>
        <dbReference type="EC" id="4.2.2.2"/>
    </reaction>
</comment>
<evidence type="ECO:0000259" key="14">
    <source>
        <dbReference type="SMART" id="SM00656"/>
    </source>
</evidence>
<evidence type="ECO:0000313" key="15">
    <source>
        <dbReference type="EMBL" id="KAF5754837.1"/>
    </source>
</evidence>
<evidence type="ECO:0000256" key="10">
    <source>
        <dbReference type="ARBA" id="ARBA00023157"/>
    </source>
</evidence>
<dbReference type="InterPro" id="IPR045032">
    <property type="entry name" value="PEL"/>
</dbReference>
<dbReference type="SUPFAM" id="SSF51126">
    <property type="entry name" value="Pectin lyase-like"/>
    <property type="match status" value="1"/>
</dbReference>
<dbReference type="PANTHER" id="PTHR31683:SF159">
    <property type="entry name" value="PECTATE LYASE"/>
    <property type="match status" value="1"/>
</dbReference>
<dbReference type="AlphaFoldDB" id="A0A251RN28"/>
<dbReference type="OrthoDB" id="1637350at2759"/>
<evidence type="ECO:0000256" key="1">
    <source>
        <dbReference type="ARBA" id="ARBA00000695"/>
    </source>
</evidence>
<reference evidence="15 17" key="1">
    <citation type="journal article" date="2017" name="Nature">
        <title>The sunflower genome provides insights into oil metabolism, flowering and Asterid evolution.</title>
        <authorList>
            <person name="Badouin H."/>
            <person name="Gouzy J."/>
            <person name="Grassa C.J."/>
            <person name="Murat F."/>
            <person name="Staton S.E."/>
            <person name="Cottret L."/>
            <person name="Lelandais-Briere C."/>
            <person name="Owens G.L."/>
            <person name="Carrere S."/>
            <person name="Mayjonade B."/>
            <person name="Legrand L."/>
            <person name="Gill N."/>
            <person name="Kane N.C."/>
            <person name="Bowers J.E."/>
            <person name="Hubner S."/>
            <person name="Bellec A."/>
            <person name="Berard A."/>
            <person name="Berges H."/>
            <person name="Blanchet N."/>
            <person name="Boniface M.C."/>
            <person name="Brunel D."/>
            <person name="Catrice O."/>
            <person name="Chaidir N."/>
            <person name="Claudel C."/>
            <person name="Donnadieu C."/>
            <person name="Faraut T."/>
            <person name="Fievet G."/>
            <person name="Helmstetter N."/>
            <person name="King M."/>
            <person name="Knapp S.J."/>
            <person name="Lai Z."/>
            <person name="Le Paslier M.C."/>
            <person name="Lippi Y."/>
            <person name="Lorenzon L."/>
            <person name="Mandel J.R."/>
            <person name="Marage G."/>
            <person name="Marchand G."/>
            <person name="Marquand E."/>
            <person name="Bret-Mestries E."/>
            <person name="Morien E."/>
            <person name="Nambeesan S."/>
            <person name="Nguyen T."/>
            <person name="Pegot-Espagnet P."/>
            <person name="Pouilly N."/>
            <person name="Raftis F."/>
            <person name="Sallet E."/>
            <person name="Schiex T."/>
            <person name="Thomas J."/>
            <person name="Vandecasteele C."/>
            <person name="Vares D."/>
            <person name="Vear F."/>
            <person name="Vautrin S."/>
            <person name="Crespi M."/>
            <person name="Mangin B."/>
            <person name="Burke J.M."/>
            <person name="Salse J."/>
            <person name="Munos S."/>
            <person name="Vincourt P."/>
            <person name="Rieseberg L.H."/>
            <person name="Langlade N.B."/>
        </authorList>
    </citation>
    <scope>NUCLEOTIDE SEQUENCE [LARGE SCALE GENOMIC DNA]</scope>
    <source>
        <strain evidence="17">cv. SF193</strain>
        <tissue evidence="15">Leaves</tissue>
    </source>
</reference>
<dbReference type="STRING" id="4232.A0A251RN28"/>
<comment type="pathway">
    <text evidence="3 13">Glycan metabolism; pectin degradation; 2-dehydro-3-deoxy-D-gluconate from pectin: step 2/5.</text>
</comment>
<feature type="chain" id="PRO_5041474632" description="Pectate lyase" evidence="13">
    <location>
        <begin position="23"/>
        <end position="394"/>
    </location>
</feature>
<feature type="domain" description="Pectate lyase" evidence="14">
    <location>
        <begin position="120"/>
        <end position="316"/>
    </location>
</feature>
<reference evidence="15" key="3">
    <citation type="submission" date="2020-06" db="EMBL/GenBank/DDBJ databases">
        <title>Helianthus annuus Genome sequencing and assembly Release 2.</title>
        <authorList>
            <person name="Gouzy J."/>
            <person name="Langlade N."/>
            <person name="Munos S."/>
        </authorList>
    </citation>
    <scope>NUCLEOTIDE SEQUENCE</scope>
    <source>
        <tissue evidence="15">Leaves</tissue>
    </source>
</reference>
<dbReference type="PRINTS" id="PR00807">
    <property type="entry name" value="AMBALLERGEN"/>
</dbReference>
<dbReference type="Allergome" id="12067">
    <property type="allergen name" value="Hel a 6"/>
</dbReference>
<gene>
    <name evidence="16" type="primary">PLY1</name>
    <name evidence="16" type="ORF">HannXRQ_Chr17g0544831</name>
    <name evidence="15" type="ORF">HanXRQr2_Chr17g0795751</name>
</gene>
<evidence type="ECO:0000256" key="12">
    <source>
        <dbReference type="ARBA" id="ARBA00023239"/>
    </source>
</evidence>
<evidence type="ECO:0000256" key="8">
    <source>
        <dbReference type="ARBA" id="ARBA00022729"/>
    </source>
</evidence>
<comment type="function">
    <text evidence="2">Has pectate lyase activity.</text>
</comment>
<dbReference type="PANTHER" id="PTHR31683">
    <property type="entry name" value="PECTATE LYASE 18-RELATED"/>
    <property type="match status" value="1"/>
</dbReference>
<comment type="subunit">
    <text evidence="5">Monomer.</text>
</comment>
<dbReference type="InterPro" id="IPR002022">
    <property type="entry name" value="Pec_lyase"/>
</dbReference>
<organism evidence="16 17">
    <name type="scientific">Helianthus annuus</name>
    <name type="common">Common sunflower</name>
    <dbReference type="NCBI Taxonomy" id="4232"/>
    <lineage>
        <taxon>Eukaryota</taxon>
        <taxon>Viridiplantae</taxon>
        <taxon>Streptophyta</taxon>
        <taxon>Embryophyta</taxon>
        <taxon>Tracheophyta</taxon>
        <taxon>Spermatophyta</taxon>
        <taxon>Magnoliopsida</taxon>
        <taxon>eudicotyledons</taxon>
        <taxon>Gunneridae</taxon>
        <taxon>Pentapetalae</taxon>
        <taxon>asterids</taxon>
        <taxon>campanulids</taxon>
        <taxon>Asterales</taxon>
        <taxon>Asteraceae</taxon>
        <taxon>Asteroideae</taxon>
        <taxon>Heliantheae alliance</taxon>
        <taxon>Heliantheae</taxon>
        <taxon>Helianthus</taxon>
    </lineage>
</organism>
<dbReference type="EC" id="4.2.2.2" evidence="6 13"/>
<dbReference type="InParanoid" id="A0A251RN28"/>
<protein>
    <recommendedName>
        <fullName evidence="6 13">Pectate lyase</fullName>
        <ecNumber evidence="6 13">4.2.2.2</ecNumber>
    </recommendedName>
</protein>
<keyword evidence="17" id="KW-1185">Reference proteome</keyword>
<evidence type="ECO:0000256" key="11">
    <source>
        <dbReference type="ARBA" id="ARBA00023180"/>
    </source>
</evidence>
<dbReference type="GO" id="GO:0046872">
    <property type="term" value="F:metal ion binding"/>
    <property type="evidence" value="ECO:0007669"/>
    <property type="project" value="UniProtKB-KW"/>
</dbReference>
<keyword evidence="8 13" id="KW-0732">Signal</keyword>
<name>A0A251RN28_HELAN</name>
<evidence type="ECO:0000313" key="16">
    <source>
        <dbReference type="EMBL" id="OTF85893.1"/>
    </source>
</evidence>
<feature type="signal peptide" evidence="13">
    <location>
        <begin position="1"/>
        <end position="22"/>
    </location>
</feature>
<dbReference type="Proteomes" id="UP000215914">
    <property type="component" value="Chromosome 17"/>
</dbReference>
<sequence>MGIKHCCCILYFTLALVTLVQAVHPGQEIELPPPTRRSMQACEAVNIMDQCWRCKADWADNRQAMADCAQGFAKGTTGGKGGDVYVVTSEADDDPANPKEGTLRFGVTQGRPLWITFEKDMVISLTQELVVASDKTIDGRGAKVEITNGGLTLMDVKNIIISNINVHDVVELPGGMIKSGDGPATQRQKSDGDCITVAGGKQIWIDHCSFSKAFDGLVDVTLGSSHVTVSNCKFTQHSKVMLLGADDGHHQDKNMVVTVAFNLFTDNCDQRMPRCRFGFFQVVNNNYDRWGTYAIGGSSAPTILSQGNRFLAPDDAAKKNVCVRADAPESESMTWNWRTEKDVLENGAVFVPSGSDPALTGEQQGGMIQAEPGENAPKLTASAGVLTCSPGSPC</sequence>
<evidence type="ECO:0000256" key="9">
    <source>
        <dbReference type="ARBA" id="ARBA00022837"/>
    </source>
</evidence>
<evidence type="ECO:0000256" key="4">
    <source>
        <dbReference type="ARBA" id="ARBA00008800"/>
    </source>
</evidence>
<evidence type="ECO:0000313" key="17">
    <source>
        <dbReference type="Proteomes" id="UP000215914"/>
    </source>
</evidence>
<evidence type="ECO:0000256" key="6">
    <source>
        <dbReference type="ARBA" id="ARBA00012272"/>
    </source>
</evidence>
<keyword evidence="7 13" id="KW-0479">Metal-binding</keyword>
<evidence type="ECO:0000256" key="7">
    <source>
        <dbReference type="ARBA" id="ARBA00022723"/>
    </source>
</evidence>
<proteinExistence type="inferred from homology"/>
<comment type="similarity">
    <text evidence="4">Belongs to the polysaccharide lyase 1 family. Amb a subfamily.</text>
</comment>
<keyword evidence="9 13" id="KW-0106">Calcium</keyword>
<dbReference type="UniPathway" id="UPA00545">
    <property type="reaction ID" value="UER00824"/>
</dbReference>
<keyword evidence="12 13" id="KW-0456">Lyase</keyword>